<evidence type="ECO:0000259" key="2">
    <source>
        <dbReference type="Pfam" id="PF13340"/>
    </source>
</evidence>
<feature type="region of interest" description="Disordered" evidence="1">
    <location>
        <begin position="42"/>
        <end position="127"/>
    </location>
</feature>
<protein>
    <submittedName>
        <fullName evidence="3">Transposase</fullName>
    </submittedName>
</protein>
<reference evidence="3 4" key="1">
    <citation type="submission" date="2020-02" db="EMBL/GenBank/DDBJ databases">
        <authorList>
            <person name="Babadi Z.K."/>
            <person name="Risdian C."/>
            <person name="Ebrahimipour G.H."/>
            <person name="Wink J."/>
        </authorList>
    </citation>
    <scope>NUCLEOTIDE SEQUENCE [LARGE SCALE GENOMIC DNA]</scope>
    <source>
        <strain evidence="3 4">ZKHCc1 1396</strain>
    </source>
</reference>
<feature type="compositionally biased region" description="Low complexity" evidence="1">
    <location>
        <begin position="80"/>
        <end position="91"/>
    </location>
</feature>
<evidence type="ECO:0000313" key="4">
    <source>
        <dbReference type="Proteomes" id="UP001516472"/>
    </source>
</evidence>
<sequence>MSDAEWSRIEPLLGPRSGPPSKRGDRDFINAVIWRVKTACSGATCPRDSATGRRSTTASTVGCRPADGKPSSKPCGLKWMSAAPSRMPPSSERNRTPWAEKGGPKKCSGAFSRSFFNEGSRRHNDRR</sequence>
<gene>
    <name evidence="3" type="ORF">G4177_10185</name>
</gene>
<dbReference type="EMBL" id="JAAIYO010000002">
    <property type="protein sequence ID" value="MBE4748532.1"/>
    <property type="molecule type" value="Genomic_DNA"/>
</dbReference>
<feature type="domain" description="Insertion element IS402-like" evidence="2">
    <location>
        <begin position="1"/>
        <end position="49"/>
    </location>
</feature>
<dbReference type="Pfam" id="PF13340">
    <property type="entry name" value="DUF4096"/>
    <property type="match status" value="1"/>
</dbReference>
<evidence type="ECO:0000313" key="3">
    <source>
        <dbReference type="EMBL" id="MBE4748532.1"/>
    </source>
</evidence>
<comment type="caution">
    <text evidence="3">The sequence shown here is derived from an EMBL/GenBank/DDBJ whole genome shotgun (WGS) entry which is preliminary data.</text>
</comment>
<evidence type="ECO:0000256" key="1">
    <source>
        <dbReference type="SAM" id="MobiDB-lite"/>
    </source>
</evidence>
<organism evidence="3 4">
    <name type="scientific">Corallococcus soli</name>
    <dbReference type="NCBI Taxonomy" id="2710757"/>
    <lineage>
        <taxon>Bacteria</taxon>
        <taxon>Pseudomonadati</taxon>
        <taxon>Myxococcota</taxon>
        <taxon>Myxococcia</taxon>
        <taxon>Myxococcales</taxon>
        <taxon>Cystobacterineae</taxon>
        <taxon>Myxococcaceae</taxon>
        <taxon>Corallococcus</taxon>
    </lineage>
</organism>
<accession>A0ABR9PKT3</accession>
<dbReference type="Proteomes" id="UP001516472">
    <property type="component" value="Unassembled WGS sequence"/>
</dbReference>
<dbReference type="InterPro" id="IPR025161">
    <property type="entry name" value="IS402-like_dom"/>
</dbReference>
<keyword evidence="4" id="KW-1185">Reference proteome</keyword>
<name>A0ABR9PKT3_9BACT</name>
<proteinExistence type="predicted"/>
<feature type="region of interest" description="Disordered" evidence="1">
    <location>
        <begin position="1"/>
        <end position="25"/>
    </location>
</feature>